<protein>
    <submittedName>
        <fullName evidence="2">DUF58 domain-containing protein</fullName>
    </submittedName>
</protein>
<sequence length="334" mass="37357">MILRRTGYLLLLLGMAAAFLLSDHYFPLYALVLLLLLPVASLVLSRPLLKGVSLSLSALPNEPEREQEAHFVLTLHAAGPVTRTDCVVTVENHMTGTSFRRRVTLPRKDGGDHETIPLPTEHCGWVVCTVERGRLWDFLGLFARKLTLPPPAAAAVYPVFLEGGPLPESLREKVRQPVLRPRPGGGPGEDYELRDYRPGDPLRSIHWKCSARRDDLVVREVLEEVPSAMLLTFDHVGPPEVLDQVLDRVQALSRRLLEGEQRHFLLWMDRNGRLQWADICSSSAYRSAIKRILSTPMGEGASTLDHVPVELPGWTGTVRRFHVTARLWQEGGSA</sequence>
<gene>
    <name evidence="2" type="ORF">H9868_02265</name>
</gene>
<evidence type="ECO:0000313" key="3">
    <source>
        <dbReference type="Proteomes" id="UP000824192"/>
    </source>
</evidence>
<dbReference type="EMBL" id="DXGA01000047">
    <property type="protein sequence ID" value="HIW93345.1"/>
    <property type="molecule type" value="Genomic_DNA"/>
</dbReference>
<evidence type="ECO:0000313" key="2">
    <source>
        <dbReference type="EMBL" id="HIW93345.1"/>
    </source>
</evidence>
<dbReference type="PANTHER" id="PTHR34351">
    <property type="entry name" value="SLR1927 PROTEIN-RELATED"/>
    <property type="match status" value="1"/>
</dbReference>
<feature type="domain" description="DUF58" evidence="1">
    <location>
        <begin position="192"/>
        <end position="235"/>
    </location>
</feature>
<organism evidence="2 3">
    <name type="scientific">Candidatus Flavonifractor merdipullorum</name>
    <dbReference type="NCBI Taxonomy" id="2838590"/>
    <lineage>
        <taxon>Bacteria</taxon>
        <taxon>Bacillati</taxon>
        <taxon>Bacillota</taxon>
        <taxon>Clostridia</taxon>
        <taxon>Eubacteriales</taxon>
        <taxon>Oscillospiraceae</taxon>
        <taxon>Flavonifractor</taxon>
    </lineage>
</organism>
<reference evidence="2" key="1">
    <citation type="journal article" date="2021" name="PeerJ">
        <title>Extensive microbial diversity within the chicken gut microbiome revealed by metagenomics and culture.</title>
        <authorList>
            <person name="Gilroy R."/>
            <person name="Ravi A."/>
            <person name="Getino M."/>
            <person name="Pursley I."/>
            <person name="Horton D.L."/>
            <person name="Alikhan N.F."/>
            <person name="Baker D."/>
            <person name="Gharbi K."/>
            <person name="Hall N."/>
            <person name="Watson M."/>
            <person name="Adriaenssens E.M."/>
            <person name="Foster-Nyarko E."/>
            <person name="Jarju S."/>
            <person name="Secka A."/>
            <person name="Antonio M."/>
            <person name="Oren A."/>
            <person name="Chaudhuri R.R."/>
            <person name="La Ragione R."/>
            <person name="Hildebrand F."/>
            <person name="Pallen M.J."/>
        </authorList>
    </citation>
    <scope>NUCLEOTIDE SEQUENCE</scope>
    <source>
        <strain evidence="2">ChiGjej6B6-1540</strain>
    </source>
</reference>
<evidence type="ECO:0000259" key="1">
    <source>
        <dbReference type="Pfam" id="PF01882"/>
    </source>
</evidence>
<dbReference type="AlphaFoldDB" id="A0A9D1UNV5"/>
<dbReference type="InterPro" id="IPR002881">
    <property type="entry name" value="DUF58"/>
</dbReference>
<name>A0A9D1UNV5_9FIRM</name>
<comment type="caution">
    <text evidence="2">The sequence shown here is derived from an EMBL/GenBank/DDBJ whole genome shotgun (WGS) entry which is preliminary data.</text>
</comment>
<accession>A0A9D1UNV5</accession>
<dbReference type="Pfam" id="PF01882">
    <property type="entry name" value="DUF58"/>
    <property type="match status" value="1"/>
</dbReference>
<proteinExistence type="predicted"/>
<reference evidence="2" key="2">
    <citation type="submission" date="2021-04" db="EMBL/GenBank/DDBJ databases">
        <authorList>
            <person name="Gilroy R."/>
        </authorList>
    </citation>
    <scope>NUCLEOTIDE SEQUENCE</scope>
    <source>
        <strain evidence="2">ChiGjej6B6-1540</strain>
    </source>
</reference>
<dbReference type="Proteomes" id="UP000824192">
    <property type="component" value="Unassembled WGS sequence"/>
</dbReference>
<dbReference type="PANTHER" id="PTHR34351:SF1">
    <property type="entry name" value="SLR1927 PROTEIN"/>
    <property type="match status" value="1"/>
</dbReference>